<dbReference type="EMBL" id="LR796837">
    <property type="protein sequence ID" value="CAB4169265.1"/>
    <property type="molecule type" value="Genomic_DNA"/>
</dbReference>
<protein>
    <submittedName>
        <fullName evidence="1">Uncharacterized protein</fullName>
    </submittedName>
</protein>
<dbReference type="EMBL" id="LR798364">
    <property type="protein sequence ID" value="CAB5226907.1"/>
    <property type="molecule type" value="Genomic_DNA"/>
</dbReference>
<reference evidence="1" key="1">
    <citation type="submission" date="2020-05" db="EMBL/GenBank/DDBJ databases">
        <authorList>
            <person name="Chiriac C."/>
            <person name="Salcher M."/>
            <person name="Ghai R."/>
            <person name="Kavagutti S V."/>
        </authorList>
    </citation>
    <scope>NUCLEOTIDE SEQUENCE</scope>
</reference>
<name>A0A6J5PJB0_9CAUD</name>
<evidence type="ECO:0000313" key="1">
    <source>
        <dbReference type="EMBL" id="CAB4169265.1"/>
    </source>
</evidence>
<organism evidence="1">
    <name type="scientific">uncultured Caudovirales phage</name>
    <dbReference type="NCBI Taxonomy" id="2100421"/>
    <lineage>
        <taxon>Viruses</taxon>
        <taxon>Duplodnaviria</taxon>
        <taxon>Heunggongvirae</taxon>
        <taxon>Uroviricota</taxon>
        <taxon>Caudoviricetes</taxon>
        <taxon>Peduoviridae</taxon>
        <taxon>Maltschvirus</taxon>
        <taxon>Maltschvirus maltsch</taxon>
    </lineage>
</organism>
<sequence>MVAKKVIEVEPEVILEPILQEIGEASIEANKPVGLLEETI</sequence>
<accession>A0A6J5PJB0</accession>
<proteinExistence type="predicted"/>
<evidence type="ECO:0000313" key="2">
    <source>
        <dbReference type="EMBL" id="CAB5226907.1"/>
    </source>
</evidence>
<gene>
    <name evidence="2" type="ORF">UFOVP1516_55</name>
    <name evidence="1" type="ORF">UFOVP887_80</name>
</gene>